<dbReference type="EMBL" id="CAUWAG010000007">
    <property type="protein sequence ID" value="CAJ2505784.1"/>
    <property type="molecule type" value="Genomic_DNA"/>
</dbReference>
<dbReference type="PANTHER" id="PTHR35186:SF4">
    <property type="entry name" value="PRION-INHIBITION AND PROPAGATION HELO DOMAIN-CONTAINING PROTEIN"/>
    <property type="match status" value="1"/>
</dbReference>
<comment type="caution">
    <text evidence="1">The sequence shown here is derived from an EMBL/GenBank/DDBJ whole genome shotgun (WGS) entry which is preliminary data.</text>
</comment>
<organism evidence="1 2">
    <name type="scientific">Anthostomella pinea</name>
    <dbReference type="NCBI Taxonomy" id="933095"/>
    <lineage>
        <taxon>Eukaryota</taxon>
        <taxon>Fungi</taxon>
        <taxon>Dikarya</taxon>
        <taxon>Ascomycota</taxon>
        <taxon>Pezizomycotina</taxon>
        <taxon>Sordariomycetes</taxon>
        <taxon>Xylariomycetidae</taxon>
        <taxon>Xylariales</taxon>
        <taxon>Xylariaceae</taxon>
        <taxon>Anthostomella</taxon>
    </lineage>
</organism>
<evidence type="ECO:0000313" key="1">
    <source>
        <dbReference type="EMBL" id="CAJ2505784.1"/>
    </source>
</evidence>
<reference evidence="1" key="1">
    <citation type="submission" date="2023-10" db="EMBL/GenBank/DDBJ databases">
        <authorList>
            <person name="Hackl T."/>
        </authorList>
    </citation>
    <scope>NUCLEOTIDE SEQUENCE</scope>
</reference>
<dbReference type="Proteomes" id="UP001295740">
    <property type="component" value="Unassembled WGS sequence"/>
</dbReference>
<accession>A0AAI8VK28</accession>
<proteinExistence type="predicted"/>
<keyword evidence="2" id="KW-1185">Reference proteome</keyword>
<protein>
    <submittedName>
        <fullName evidence="1">Uu.00g131780.m01.CDS01</fullName>
    </submittedName>
</protein>
<dbReference type="AlphaFoldDB" id="A0AAI8VK28"/>
<evidence type="ECO:0000313" key="2">
    <source>
        <dbReference type="Proteomes" id="UP001295740"/>
    </source>
</evidence>
<name>A0AAI8VK28_9PEZI</name>
<gene>
    <name evidence="1" type="ORF">KHLLAP_LOCUS6252</name>
</gene>
<dbReference type="PANTHER" id="PTHR35186">
    <property type="entry name" value="ANK_REP_REGION DOMAIN-CONTAINING PROTEIN"/>
    <property type="match status" value="1"/>
</dbReference>
<sequence length="269" mass="30533">MAEILGVVSGALGLLPVMVEVIRGFQAVRKGLIQETRFLNECELLLCLVVTGEEAHNIMKDTGHQKWTEDALDVMLEESLERSYSACSTVVTMMREAQQEISTEPRAFDVVHTDRGENESLRATFRRLRKSLKVAFEKSKYEQMVDRLRRGNEDLESLKQQIYEFRKGSVRDSISMSSRKALPEAIKEVREISKEVYGVLLVGSFSCKEPAHIEHLAALSIETEAGPNNALGMVLSYLADNERYVRRLIYYLEKQRSSAQALAKKRLSD</sequence>